<dbReference type="STRING" id="29529.SAMN04488122_1856"/>
<keyword evidence="3" id="KW-1185">Reference proteome</keyword>
<feature type="transmembrane region" description="Helical" evidence="1">
    <location>
        <begin position="103"/>
        <end position="126"/>
    </location>
</feature>
<name>A0A1I0QX54_9BACT</name>
<keyword evidence="1" id="KW-1133">Transmembrane helix</keyword>
<dbReference type="InterPro" id="IPR013901">
    <property type="entry name" value="Anthrone_oxy"/>
</dbReference>
<evidence type="ECO:0000313" key="2">
    <source>
        <dbReference type="EMBL" id="SEW32365.1"/>
    </source>
</evidence>
<gene>
    <name evidence="2" type="ORF">SAMN04488122_1856</name>
</gene>
<keyword evidence="1" id="KW-0472">Membrane</keyword>
<organism evidence="2 3">
    <name type="scientific">Chitinophaga arvensicola</name>
    <dbReference type="NCBI Taxonomy" id="29529"/>
    <lineage>
        <taxon>Bacteria</taxon>
        <taxon>Pseudomonadati</taxon>
        <taxon>Bacteroidota</taxon>
        <taxon>Chitinophagia</taxon>
        <taxon>Chitinophagales</taxon>
        <taxon>Chitinophagaceae</taxon>
        <taxon>Chitinophaga</taxon>
    </lineage>
</organism>
<dbReference type="EMBL" id="FOJG01000001">
    <property type="protein sequence ID" value="SEW32365.1"/>
    <property type="molecule type" value="Genomic_DNA"/>
</dbReference>
<evidence type="ECO:0000256" key="1">
    <source>
        <dbReference type="SAM" id="Phobius"/>
    </source>
</evidence>
<protein>
    <submittedName>
        <fullName evidence="2">Uncharacterized membrane protein</fullName>
    </submittedName>
</protein>
<proteinExistence type="predicted"/>
<dbReference type="Proteomes" id="UP000199310">
    <property type="component" value="Unassembled WGS sequence"/>
</dbReference>
<feature type="transmembrane region" description="Helical" evidence="1">
    <location>
        <begin position="27"/>
        <end position="51"/>
    </location>
</feature>
<evidence type="ECO:0000313" key="3">
    <source>
        <dbReference type="Proteomes" id="UP000199310"/>
    </source>
</evidence>
<dbReference type="AlphaFoldDB" id="A0A1I0QX54"/>
<accession>A0A1I0QX54</accession>
<keyword evidence="1" id="KW-0812">Transmembrane</keyword>
<feature type="transmembrane region" description="Helical" evidence="1">
    <location>
        <begin position="72"/>
        <end position="97"/>
    </location>
</feature>
<sequence>MKPFFVVQTSYTFRSNTAPMHISFVELLLLITLVASALMAGLFFAYACSVNPGLGRLADRGYLSAMQSINRAILNPVFFAPFMGSLVLLPLATWAAWSSGGGWLLAATGMYFAGVFGVTIAGNVPLNNALDKLELQAASEEQLAQYRANFEKRWNRLNLVRTVCAVLTLALVGTACICQD</sequence>
<dbReference type="Pfam" id="PF08592">
    <property type="entry name" value="Anthrone_oxy"/>
    <property type="match status" value="1"/>
</dbReference>
<reference evidence="3" key="1">
    <citation type="submission" date="2016-10" db="EMBL/GenBank/DDBJ databases">
        <authorList>
            <person name="Varghese N."/>
            <person name="Submissions S."/>
        </authorList>
    </citation>
    <scope>NUCLEOTIDE SEQUENCE [LARGE SCALE GENOMIC DNA]</scope>
    <source>
        <strain evidence="3">DSM 3695</strain>
    </source>
</reference>